<accession>A0ACC6MFA9</accession>
<proteinExistence type="predicted"/>
<protein>
    <submittedName>
        <fullName evidence="1">Uncharacterized protein</fullName>
    </submittedName>
</protein>
<comment type="caution">
    <text evidence="1">The sequence shown here is derived from an EMBL/GenBank/DDBJ whole genome shotgun (WGS) entry which is preliminary data.</text>
</comment>
<keyword evidence="2" id="KW-1185">Reference proteome</keyword>
<dbReference type="EMBL" id="JAOXLN010000008">
    <property type="protein sequence ID" value="MDZ5085654.1"/>
    <property type="molecule type" value="Genomic_DNA"/>
</dbReference>
<evidence type="ECO:0000313" key="2">
    <source>
        <dbReference type="Proteomes" id="UP001289645"/>
    </source>
</evidence>
<name>A0ACC6MFA9_MYCPF</name>
<dbReference type="Proteomes" id="UP001289645">
    <property type="component" value="Unassembled WGS sequence"/>
</dbReference>
<organism evidence="1 2">
    <name type="scientific">Mycolicibacterium parafortuitum</name>
    <name type="common">Mycobacterium parafortuitum</name>
    <dbReference type="NCBI Taxonomy" id="39692"/>
    <lineage>
        <taxon>Bacteria</taxon>
        <taxon>Bacillati</taxon>
        <taxon>Actinomycetota</taxon>
        <taxon>Actinomycetes</taxon>
        <taxon>Mycobacteriales</taxon>
        <taxon>Mycobacteriaceae</taxon>
        <taxon>Mycolicibacterium</taxon>
    </lineage>
</organism>
<evidence type="ECO:0000313" key="1">
    <source>
        <dbReference type="EMBL" id="MDZ5085654.1"/>
    </source>
</evidence>
<gene>
    <name evidence="1" type="ORF">OHX15_09675</name>
</gene>
<sequence length="276" mass="30774">MVEAWADDYIRFERRPSWQEHLRSEIRSRCGQLVPSAGQVLHATFFGPKLPNADVENLALYYIDSFKTAGRNGIRFEYGAVAPPTPDGAERSFCYRYELVPRSGSFTHWQEGRTLASFDWTDLGDFVGEKKLAQVWLALAQSQVELAEPACAPETPFAVRVQVRPPHGRQPVLGNLVKGIFDGVISAFQAHADTTVLPEVVARIATVLPADPAEIEKHLLDQRRAVLGVLPRLVSPYRESVKWDPADHWCVAGELLAADQVGPHWAIKGELIEVTR</sequence>
<reference evidence="1 2" key="1">
    <citation type="journal article" date="2021" name="Chemosphere">
        <title>Bioballs carrying a syntrophic Rhodococcus and Mycolicibacterium consortium for simultaneous sorption and biodegradation of fuel oil in contaminated freshwater.</title>
        <authorList>
            <person name="Naloka K."/>
            <person name="Polrit D."/>
            <person name="Muangchinda C."/>
            <person name="Thoetkiattikul H."/>
            <person name="Pinyakong O."/>
        </authorList>
    </citation>
    <scope>NUCLEOTIDE SEQUENCE [LARGE SCALE GENOMIC DNA]</scope>
    <source>
        <strain evidence="1 2">J101</strain>
    </source>
</reference>